<proteinExistence type="predicted"/>
<accession>A0A1Y0L2I9</accession>
<dbReference type="NCBIfam" id="NF038029">
    <property type="entry name" value="LP_plasma"/>
    <property type="match status" value="1"/>
</dbReference>
<evidence type="ECO:0000313" key="1">
    <source>
        <dbReference type="EMBL" id="ATX71535.1"/>
    </source>
</evidence>
<dbReference type="KEGG" id="scla:SCLARK_001763"/>
<organism evidence="1 2">
    <name type="scientific">Spiroplasma clarkii</name>
    <dbReference type="NCBI Taxonomy" id="2139"/>
    <lineage>
        <taxon>Bacteria</taxon>
        <taxon>Bacillati</taxon>
        <taxon>Mycoplasmatota</taxon>
        <taxon>Mollicutes</taxon>
        <taxon>Entomoplasmatales</taxon>
        <taxon>Spiroplasmataceae</taxon>
        <taxon>Spiroplasma</taxon>
    </lineage>
</organism>
<sequence>MKKLLEILAATSLVATTGVTSVVACNNSGQYNNPKGAFKLATSSFEMDAKNPREVGIENFNILDKSSYPTIQENVDDYKNFLAVNLDETAGVLVFTLIQDDFLGDLQVKLASQNGFTATINIKVVEAVVETEFTLASTNLTLQTNAIVKLRITNFNYLATENWPSTITFNKENLATASIDTATKEIIIRTNKDASTDLTMNVVSKNSNHSVLVQLKINQRTIDLENDNFVTNILAGNMNNQLIDPTIAIGKPQTVVSDESVLDSFNLMNNLNLSPQDVTIKQNGGTNGIGKIVTLAAQSNAKNIKGTMSLVLNQDVDVNDLFINKNIGDVKLTKGTFERLQEVMADPDGRTALASMIFENIGARNKIFEYLKTNVLTDPSAAFKILGGNMQISSYTINEFPSFCILTSTKPLVFNLRFSLEDRLSFRDAVKDITVTHKITKADYEAALTNRQAAQTAVKIIYQNLNEDFKKTVSLEHFTEYARFIDNEDFPGLSIIPGSNILYGHDAIAWFLMIKGSIEDFEDENFENSKYNFDGELGVYDLSKFIE</sequence>
<reference evidence="1 2" key="1">
    <citation type="submission" date="2017-11" db="EMBL/GenBank/DDBJ databases">
        <title>Complete genome sequence of Spiroplasma clarkii CN-5 (DSM 19994).</title>
        <authorList>
            <person name="Tsai Y.-M."/>
            <person name="Chang A."/>
            <person name="Lo W.-S."/>
            <person name="Kuo C.-H."/>
        </authorList>
    </citation>
    <scope>NUCLEOTIDE SEQUENCE [LARGE SCALE GENOMIC DNA]</scope>
    <source>
        <strain evidence="1 2">CN-5</strain>
    </source>
</reference>
<keyword evidence="2" id="KW-1185">Reference proteome</keyword>
<dbReference type="InterPro" id="IPR054816">
    <property type="entry name" value="Lipoprotein_mollicutes-type_CS"/>
</dbReference>
<dbReference type="AlphaFoldDB" id="A0A1Y0L2I9"/>
<dbReference type="PROSITE" id="PS51257">
    <property type="entry name" value="PROKAR_LIPOPROTEIN"/>
    <property type="match status" value="1"/>
</dbReference>
<dbReference type="RefSeq" id="WP_100255065.1">
    <property type="nucleotide sequence ID" value="NZ_CP015819.1"/>
</dbReference>
<protein>
    <recommendedName>
        <fullName evidence="3">Lipoprotein</fullName>
    </recommendedName>
</protein>
<evidence type="ECO:0000313" key="2">
    <source>
        <dbReference type="Proteomes" id="UP000231179"/>
    </source>
</evidence>
<dbReference type="OrthoDB" id="387663at2"/>
<evidence type="ECO:0008006" key="3">
    <source>
        <dbReference type="Google" id="ProtNLM"/>
    </source>
</evidence>
<name>A0A1Y0L2I9_9MOLU</name>
<gene>
    <name evidence="1" type="ORF">SCLAR_v1c12350</name>
</gene>
<dbReference type="Proteomes" id="UP000231179">
    <property type="component" value="Chromosome"/>
</dbReference>
<dbReference type="EMBL" id="CP024870">
    <property type="protein sequence ID" value="ATX71535.1"/>
    <property type="molecule type" value="Genomic_DNA"/>
</dbReference>